<organism evidence="2 3">
    <name type="scientific">Romanomermis culicivorax</name>
    <name type="common">Nematode worm</name>
    <dbReference type="NCBI Taxonomy" id="13658"/>
    <lineage>
        <taxon>Eukaryota</taxon>
        <taxon>Metazoa</taxon>
        <taxon>Ecdysozoa</taxon>
        <taxon>Nematoda</taxon>
        <taxon>Enoplea</taxon>
        <taxon>Dorylaimia</taxon>
        <taxon>Mermithida</taxon>
        <taxon>Mermithoidea</taxon>
        <taxon>Mermithidae</taxon>
        <taxon>Romanomermis</taxon>
    </lineage>
</organism>
<reference evidence="3" key="1">
    <citation type="submission" date="2022-11" db="UniProtKB">
        <authorList>
            <consortium name="WormBaseParasite"/>
        </authorList>
    </citation>
    <scope>IDENTIFICATION</scope>
</reference>
<keyword evidence="2" id="KW-1185">Reference proteome</keyword>
<sequence>MTGSLTNGRAPYDVMSTLMYILSFTVFVIFLFYQNPESEKKRQRAEYNKIGEHLNSLVESNTLEKQQLIEKIASELSLLKNDFVSMMKNASI</sequence>
<keyword evidence="1" id="KW-0472">Membrane</keyword>
<keyword evidence="1" id="KW-1133">Transmembrane helix</keyword>
<dbReference type="Proteomes" id="UP000887565">
    <property type="component" value="Unplaced"/>
</dbReference>
<evidence type="ECO:0000313" key="2">
    <source>
        <dbReference type="Proteomes" id="UP000887565"/>
    </source>
</evidence>
<accession>A0A915HMY6</accession>
<dbReference type="WBParaSite" id="nRc.2.0.1.t03049-RA">
    <property type="protein sequence ID" value="nRc.2.0.1.t03049-RA"/>
    <property type="gene ID" value="nRc.2.0.1.g03049"/>
</dbReference>
<evidence type="ECO:0000313" key="3">
    <source>
        <dbReference type="WBParaSite" id="nRc.2.0.1.t03049-RA"/>
    </source>
</evidence>
<evidence type="ECO:0000256" key="1">
    <source>
        <dbReference type="SAM" id="Phobius"/>
    </source>
</evidence>
<feature type="transmembrane region" description="Helical" evidence="1">
    <location>
        <begin position="14"/>
        <end position="33"/>
    </location>
</feature>
<name>A0A915HMY6_ROMCU</name>
<proteinExistence type="predicted"/>
<keyword evidence="1" id="KW-0812">Transmembrane</keyword>
<protein>
    <submittedName>
        <fullName evidence="3">Uncharacterized protein</fullName>
    </submittedName>
</protein>
<dbReference type="AlphaFoldDB" id="A0A915HMY6"/>